<reference evidence="8 9" key="1">
    <citation type="submission" date="2018-08" db="EMBL/GenBank/DDBJ databases">
        <title>A genome reference for cultivated species of the human gut microbiota.</title>
        <authorList>
            <person name="Zou Y."/>
            <person name="Xue W."/>
            <person name="Luo G."/>
        </authorList>
    </citation>
    <scope>NUCLEOTIDE SEQUENCE [LARGE SCALE GENOMIC DNA]</scope>
    <source>
        <strain evidence="8 9">TM09-12</strain>
    </source>
</reference>
<dbReference type="InterPro" id="IPR043129">
    <property type="entry name" value="ATPase_NBD"/>
</dbReference>
<dbReference type="GO" id="GO:0006096">
    <property type="term" value="P:glycolytic process"/>
    <property type="evidence" value="ECO:0007669"/>
    <property type="project" value="InterPro"/>
</dbReference>
<evidence type="ECO:0000313" key="9">
    <source>
        <dbReference type="Proteomes" id="UP000263014"/>
    </source>
</evidence>
<organism evidence="8 9">
    <name type="scientific">Hungatella hathewayi</name>
    <dbReference type="NCBI Taxonomy" id="154046"/>
    <lineage>
        <taxon>Bacteria</taxon>
        <taxon>Bacillati</taxon>
        <taxon>Bacillota</taxon>
        <taxon>Clostridia</taxon>
        <taxon>Lachnospirales</taxon>
        <taxon>Lachnospiraceae</taxon>
        <taxon>Hungatella</taxon>
    </lineage>
</organism>
<dbReference type="Gene3D" id="3.30.420.40">
    <property type="match status" value="2"/>
</dbReference>
<proteinExistence type="inferred from homology"/>
<evidence type="ECO:0000256" key="1">
    <source>
        <dbReference type="ARBA" id="ARBA00006479"/>
    </source>
</evidence>
<evidence type="ECO:0000256" key="5">
    <source>
        <dbReference type="ARBA" id="ARBA00022777"/>
    </source>
</evidence>
<dbReference type="AlphaFoldDB" id="A0A374PDX3"/>
<dbReference type="PANTHER" id="PTHR18964">
    <property type="entry name" value="ROK (REPRESSOR, ORF, KINASE) FAMILY"/>
    <property type="match status" value="1"/>
</dbReference>
<evidence type="ECO:0000313" key="8">
    <source>
        <dbReference type="EMBL" id="RGJ08301.1"/>
    </source>
</evidence>
<dbReference type="GO" id="GO:0004340">
    <property type="term" value="F:glucokinase activity"/>
    <property type="evidence" value="ECO:0007669"/>
    <property type="project" value="InterPro"/>
</dbReference>
<protein>
    <recommendedName>
        <fullName evidence="2">Glucokinase</fullName>
    </recommendedName>
    <alternativeName>
        <fullName evidence="7">Glucose kinase</fullName>
    </alternativeName>
</protein>
<keyword evidence="4" id="KW-0547">Nucleotide-binding</keyword>
<dbReference type="Pfam" id="PF00480">
    <property type="entry name" value="ROK"/>
    <property type="match status" value="1"/>
</dbReference>
<dbReference type="InterPro" id="IPR000600">
    <property type="entry name" value="ROK"/>
</dbReference>
<name>A0A374PDX3_9FIRM</name>
<evidence type="ECO:0000256" key="4">
    <source>
        <dbReference type="ARBA" id="ARBA00022741"/>
    </source>
</evidence>
<gene>
    <name evidence="8" type="ORF">DXD79_02580</name>
</gene>
<keyword evidence="3" id="KW-0808">Transferase</keyword>
<keyword evidence="6" id="KW-0067">ATP-binding</keyword>
<keyword evidence="5" id="KW-0418">Kinase</keyword>
<dbReference type="InterPro" id="IPR004654">
    <property type="entry name" value="ROK_glcA"/>
</dbReference>
<comment type="similarity">
    <text evidence="1">Belongs to the ROK (NagC/XylR) family.</text>
</comment>
<dbReference type="RefSeq" id="WP_117630225.1">
    <property type="nucleotide sequence ID" value="NZ_QSON01000001.1"/>
</dbReference>
<dbReference type="NCBIfam" id="TIGR00744">
    <property type="entry name" value="ROK_glcA_fam"/>
    <property type="match status" value="1"/>
</dbReference>
<evidence type="ECO:0000256" key="7">
    <source>
        <dbReference type="ARBA" id="ARBA00032386"/>
    </source>
</evidence>
<dbReference type="GO" id="GO:0005524">
    <property type="term" value="F:ATP binding"/>
    <property type="evidence" value="ECO:0007669"/>
    <property type="project" value="UniProtKB-KW"/>
</dbReference>
<dbReference type="EMBL" id="QSON01000001">
    <property type="protein sequence ID" value="RGJ08301.1"/>
    <property type="molecule type" value="Genomic_DNA"/>
</dbReference>
<dbReference type="GO" id="GO:0005737">
    <property type="term" value="C:cytoplasm"/>
    <property type="evidence" value="ECO:0007669"/>
    <property type="project" value="InterPro"/>
</dbReference>
<accession>A0A374PDX3</accession>
<dbReference type="SUPFAM" id="SSF53067">
    <property type="entry name" value="Actin-like ATPase domain"/>
    <property type="match status" value="1"/>
</dbReference>
<evidence type="ECO:0000256" key="3">
    <source>
        <dbReference type="ARBA" id="ARBA00022679"/>
    </source>
</evidence>
<evidence type="ECO:0000256" key="2">
    <source>
        <dbReference type="ARBA" id="ARBA00014701"/>
    </source>
</evidence>
<sequence length="310" mass="33031">MKIGIDLGGTTMTAGLVDDANCIRLKTGTDTLSLQGADSVIQRMAGLVRTVMDQSGGEPVTHIGIGCPGMLDRAKGRVIYSNNLDWGDLDICDRMRTIFGIPVYLENDANSAAIGEYIAGAGSEYSLMVMITLGTGIGGGIIIDKKLYRGKSGNANILGHLLLHSGGRLCTCGRKGCWEAYASVTAFIRMAGEAADQNRDSLLWQLRNEEDLDGKNIFTAVKKKDPAALRMFDQYTGYLAEGITDIVNMLEPEAVIIGGGISREGDLLLDPVRRMVARNIYCGSAAMPVITAARLGNDAGIIGAACLDQY</sequence>
<dbReference type="PANTHER" id="PTHR18964:SF149">
    <property type="entry name" value="BIFUNCTIONAL UDP-N-ACETYLGLUCOSAMINE 2-EPIMERASE_N-ACETYLMANNOSAMINE KINASE"/>
    <property type="match status" value="1"/>
</dbReference>
<evidence type="ECO:0000256" key="6">
    <source>
        <dbReference type="ARBA" id="ARBA00022840"/>
    </source>
</evidence>
<dbReference type="Proteomes" id="UP000263014">
    <property type="component" value="Unassembled WGS sequence"/>
</dbReference>
<comment type="caution">
    <text evidence="8">The sequence shown here is derived from an EMBL/GenBank/DDBJ whole genome shotgun (WGS) entry which is preliminary data.</text>
</comment>